<dbReference type="PANTHER" id="PTHR39219:SF1">
    <property type="entry name" value="ER MEMBRANE PROTEIN COMPLEX SUBUNIT 10"/>
    <property type="match status" value="1"/>
</dbReference>
<protein>
    <recommendedName>
        <fullName evidence="5">ER membrane protein complex subunit 10</fullName>
    </recommendedName>
</protein>
<evidence type="ECO:0000313" key="4">
    <source>
        <dbReference type="Proteomes" id="UP000094385"/>
    </source>
</evidence>
<dbReference type="OrthoDB" id="1894652at2759"/>
<organism evidence="3 4">
    <name type="scientific">Lipomyces starkeyi NRRL Y-11557</name>
    <dbReference type="NCBI Taxonomy" id="675824"/>
    <lineage>
        <taxon>Eukaryota</taxon>
        <taxon>Fungi</taxon>
        <taxon>Dikarya</taxon>
        <taxon>Ascomycota</taxon>
        <taxon>Saccharomycotina</taxon>
        <taxon>Lipomycetes</taxon>
        <taxon>Lipomycetales</taxon>
        <taxon>Lipomycetaceae</taxon>
        <taxon>Lipomyces</taxon>
    </lineage>
</organism>
<keyword evidence="2" id="KW-0732">Signal</keyword>
<keyword evidence="4" id="KW-1185">Reference proteome</keyword>
<name>A0A1E3Q656_LIPST</name>
<keyword evidence="1" id="KW-1133">Transmembrane helix</keyword>
<evidence type="ECO:0000256" key="2">
    <source>
        <dbReference type="SAM" id="SignalP"/>
    </source>
</evidence>
<gene>
    <name evidence="3" type="ORF">LIPSTDRAFT_63488</name>
</gene>
<keyword evidence="1" id="KW-0472">Membrane</keyword>
<dbReference type="AlphaFoldDB" id="A0A1E3Q656"/>
<reference evidence="3 4" key="1">
    <citation type="journal article" date="2016" name="Proc. Natl. Acad. Sci. U.S.A.">
        <title>Comparative genomics of biotechnologically important yeasts.</title>
        <authorList>
            <person name="Riley R."/>
            <person name="Haridas S."/>
            <person name="Wolfe K.H."/>
            <person name="Lopes M.R."/>
            <person name="Hittinger C.T."/>
            <person name="Goeker M."/>
            <person name="Salamov A.A."/>
            <person name="Wisecaver J.H."/>
            <person name="Long T.M."/>
            <person name="Calvey C.H."/>
            <person name="Aerts A.L."/>
            <person name="Barry K.W."/>
            <person name="Choi C."/>
            <person name="Clum A."/>
            <person name="Coughlan A.Y."/>
            <person name="Deshpande S."/>
            <person name="Douglass A.P."/>
            <person name="Hanson S.J."/>
            <person name="Klenk H.-P."/>
            <person name="LaButti K.M."/>
            <person name="Lapidus A."/>
            <person name="Lindquist E.A."/>
            <person name="Lipzen A.M."/>
            <person name="Meier-Kolthoff J.P."/>
            <person name="Ohm R.A."/>
            <person name="Otillar R.P."/>
            <person name="Pangilinan J.L."/>
            <person name="Peng Y."/>
            <person name="Rokas A."/>
            <person name="Rosa C.A."/>
            <person name="Scheuner C."/>
            <person name="Sibirny A.A."/>
            <person name="Slot J.C."/>
            <person name="Stielow J.B."/>
            <person name="Sun H."/>
            <person name="Kurtzman C.P."/>
            <person name="Blackwell M."/>
            <person name="Grigoriev I.V."/>
            <person name="Jeffries T.W."/>
        </authorList>
    </citation>
    <scope>NUCLEOTIDE SEQUENCE [LARGE SCALE GENOMIC DNA]</scope>
    <source>
        <strain evidence="3 4">NRRL Y-11557</strain>
    </source>
</reference>
<accession>A0A1E3Q656</accession>
<sequence>MRLDISTVLLFTAIHCASADLGTVDTPDLTIPIKSVTSTYASNVKLTYNPYKQAAKVLPSDFAGESISTNDLVIVNEQVLSDHIPTSVGAKDIFSLHLTPSGKIWHVDYTYTPMTAARDQSSDALVLPPNRGPVAILKAPVTSTKQAQDVSTFLTYFVVYLGRVENKSFIQKYWMFIVPLLLVFMLGGGGGGQ</sequence>
<dbReference type="Pfam" id="PF21203">
    <property type="entry name" value="ECM10"/>
    <property type="match status" value="1"/>
</dbReference>
<feature type="chain" id="PRO_5009134139" description="ER membrane protein complex subunit 10" evidence="2">
    <location>
        <begin position="20"/>
        <end position="193"/>
    </location>
</feature>
<keyword evidence="1" id="KW-0812">Transmembrane</keyword>
<feature type="signal peptide" evidence="2">
    <location>
        <begin position="1"/>
        <end position="19"/>
    </location>
</feature>
<dbReference type="Proteomes" id="UP000094385">
    <property type="component" value="Unassembled WGS sequence"/>
</dbReference>
<feature type="transmembrane region" description="Helical" evidence="1">
    <location>
        <begin position="173"/>
        <end position="192"/>
    </location>
</feature>
<dbReference type="EMBL" id="KV454294">
    <property type="protein sequence ID" value="ODQ73199.1"/>
    <property type="molecule type" value="Genomic_DNA"/>
</dbReference>
<evidence type="ECO:0008006" key="5">
    <source>
        <dbReference type="Google" id="ProtNLM"/>
    </source>
</evidence>
<evidence type="ECO:0000313" key="3">
    <source>
        <dbReference type="EMBL" id="ODQ73199.1"/>
    </source>
</evidence>
<evidence type="ECO:0000256" key="1">
    <source>
        <dbReference type="SAM" id="Phobius"/>
    </source>
</evidence>
<dbReference type="PANTHER" id="PTHR39219">
    <property type="entry name" value="ER MEMBRANE PROTEIN COMPLEX SUBUNIT 10"/>
    <property type="match status" value="1"/>
</dbReference>
<proteinExistence type="predicted"/>